<dbReference type="AlphaFoldDB" id="A0A1Q2YHE3"/>
<feature type="region of interest" description="Disordered" evidence="1">
    <location>
        <begin position="137"/>
        <end position="160"/>
    </location>
</feature>
<feature type="region of interest" description="Disordered" evidence="1">
    <location>
        <begin position="195"/>
        <end position="233"/>
    </location>
</feature>
<dbReference type="Proteomes" id="UP000186136">
    <property type="component" value="Unassembled WGS sequence"/>
</dbReference>
<dbReference type="EMBL" id="BDGI01000090">
    <property type="protein sequence ID" value="GAV28901.1"/>
    <property type="molecule type" value="Genomic_DNA"/>
</dbReference>
<organism evidence="2 3">
    <name type="scientific">Pichia membranifaciens</name>
    <dbReference type="NCBI Taxonomy" id="4926"/>
    <lineage>
        <taxon>Eukaryota</taxon>
        <taxon>Fungi</taxon>
        <taxon>Dikarya</taxon>
        <taxon>Ascomycota</taxon>
        <taxon>Saccharomycotina</taxon>
        <taxon>Pichiomycetes</taxon>
        <taxon>Pichiales</taxon>
        <taxon>Pichiaceae</taxon>
        <taxon>Pichia</taxon>
    </lineage>
</organism>
<comment type="caution">
    <text evidence="2">The sequence shown here is derived from an EMBL/GenBank/DDBJ whole genome shotgun (WGS) entry which is preliminary data.</text>
</comment>
<evidence type="ECO:0000256" key="1">
    <source>
        <dbReference type="SAM" id="MobiDB-lite"/>
    </source>
</evidence>
<name>A0A1Q2YHE3_9ASCO</name>
<dbReference type="OrthoDB" id="10344975at2759"/>
<reference evidence="2 3" key="1">
    <citation type="submission" date="2016-08" db="EMBL/GenBank/DDBJ databases">
        <title>Whole genome shotgun sequence of Pichia membranifaciens KS47-1.</title>
        <authorList>
            <person name="Konishi M."/>
            <person name="Ishida M."/>
            <person name="Arakawa T."/>
            <person name="Kato Y."/>
            <person name="Horiuchi J."/>
        </authorList>
    </citation>
    <scope>NUCLEOTIDE SEQUENCE [LARGE SCALE GENOMIC DNA]</scope>
    <source>
        <strain evidence="2 3">KS47-1</strain>
    </source>
</reference>
<evidence type="ECO:0000313" key="3">
    <source>
        <dbReference type="Proteomes" id="UP000186136"/>
    </source>
</evidence>
<proteinExistence type="predicted"/>
<protein>
    <submittedName>
        <fullName evidence="2">Uncharacterized protein</fullName>
    </submittedName>
</protein>
<feature type="compositionally biased region" description="Basic and acidic residues" evidence="1">
    <location>
        <begin position="224"/>
        <end position="233"/>
    </location>
</feature>
<accession>A0A1Q2YHE3</accession>
<evidence type="ECO:0000313" key="2">
    <source>
        <dbReference type="EMBL" id="GAV28901.1"/>
    </source>
</evidence>
<keyword evidence="3" id="KW-1185">Reference proteome</keyword>
<gene>
    <name evidence="2" type="ORF">PMKS-002379</name>
</gene>
<sequence length="313" mass="36019">MVDKGRGFEEIARTEFKDSRFDAEPLVEYGNEPTHFLISGQDGRKFKEYTEEIRARSSMENPSNRVFTIYRDPSDTKAQRKNLHGLVHDQAHGSKVELQHSRLPKKSNKYGLRIISDTVLTKRNFSSDNEMIPKKRAELSEASDLPENMERARSLNRSTSKQYFAPETAFERVRAPLQRKPLALISPLAGHDESGNVYNYEGTKFPGDTGKQKSDDSDNELENSSDKENIYPGIELEKPLVDSDDSLESQKYGDSSSKYGAIHLFTPQHYWNLTFTRKQTGAAVSLEDFHLLLYDYERLWDRYIDDFAKDRVT</sequence>